<dbReference type="Gene3D" id="1.10.150.240">
    <property type="entry name" value="Putative phosphatase, domain 2"/>
    <property type="match status" value="1"/>
</dbReference>
<evidence type="ECO:0000256" key="9">
    <source>
        <dbReference type="ARBA" id="ARBA00044968"/>
    </source>
</evidence>
<comment type="catalytic activity">
    <reaction evidence="8">
        <text>beta-D-glucose 1-phosphate = beta-D-glucose 6-phosphate</text>
        <dbReference type="Rhea" id="RHEA:20113"/>
        <dbReference type="ChEBI" id="CHEBI:57684"/>
        <dbReference type="ChEBI" id="CHEBI:58247"/>
        <dbReference type="EC" id="5.4.2.6"/>
    </reaction>
</comment>
<proteinExistence type="inferred from homology"/>
<gene>
    <name evidence="11" type="ORF">DXN06_01975</name>
</gene>
<evidence type="ECO:0000256" key="4">
    <source>
        <dbReference type="ARBA" id="ARBA00022723"/>
    </source>
</evidence>
<evidence type="ECO:0000256" key="7">
    <source>
        <dbReference type="ARBA" id="ARBA00023277"/>
    </source>
</evidence>
<dbReference type="GO" id="GO:0016787">
    <property type="term" value="F:hydrolase activity"/>
    <property type="evidence" value="ECO:0007669"/>
    <property type="project" value="UniProtKB-KW"/>
</dbReference>
<dbReference type="InterPro" id="IPR036412">
    <property type="entry name" value="HAD-like_sf"/>
</dbReference>
<evidence type="ECO:0000256" key="2">
    <source>
        <dbReference type="ARBA" id="ARBA00006171"/>
    </source>
</evidence>
<accession>A0AAD0QL75</accession>
<dbReference type="InterPro" id="IPR051600">
    <property type="entry name" value="Beta-PGM-like"/>
</dbReference>
<keyword evidence="11" id="KW-0378">Hydrolase</keyword>
<evidence type="ECO:0000256" key="10">
    <source>
        <dbReference type="ARBA" id="ARBA00044991"/>
    </source>
</evidence>
<keyword evidence="7" id="KW-0119">Carbohydrate metabolism</keyword>
<dbReference type="PANTHER" id="PTHR46193:SF18">
    <property type="entry name" value="HEXITOL PHOSPHATASE B"/>
    <property type="match status" value="1"/>
</dbReference>
<name>A0AAD0QL75_CUTAC</name>
<evidence type="ECO:0000256" key="8">
    <source>
        <dbReference type="ARBA" id="ARBA00044926"/>
    </source>
</evidence>
<keyword evidence="5" id="KW-0460">Magnesium</keyword>
<dbReference type="Proteomes" id="UP000256621">
    <property type="component" value="Chromosome"/>
</dbReference>
<dbReference type="GO" id="GO:0046872">
    <property type="term" value="F:metal ion binding"/>
    <property type="evidence" value="ECO:0007669"/>
    <property type="project" value="UniProtKB-KW"/>
</dbReference>
<dbReference type="PANTHER" id="PTHR46193">
    <property type="entry name" value="6-PHOSPHOGLUCONATE PHOSPHATASE"/>
    <property type="match status" value="1"/>
</dbReference>
<evidence type="ECO:0000256" key="1">
    <source>
        <dbReference type="ARBA" id="ARBA00001946"/>
    </source>
</evidence>
<dbReference type="AlphaFoldDB" id="A0AAD0QL75"/>
<organism evidence="11 12">
    <name type="scientific">Cutibacterium acnes</name>
    <name type="common">Propionibacterium acnes</name>
    <dbReference type="NCBI Taxonomy" id="1747"/>
    <lineage>
        <taxon>Bacteria</taxon>
        <taxon>Bacillati</taxon>
        <taxon>Actinomycetota</taxon>
        <taxon>Actinomycetes</taxon>
        <taxon>Propionibacteriales</taxon>
        <taxon>Propionibacteriaceae</taxon>
        <taxon>Cutibacterium</taxon>
    </lineage>
</organism>
<protein>
    <recommendedName>
        <fullName evidence="10">Beta-phosphoglucomutase</fullName>
        <ecNumber evidence="9">5.4.2.6</ecNumber>
    </recommendedName>
</protein>
<dbReference type="RefSeq" id="WP_002531391.1">
    <property type="nucleotide sequence ID" value="NZ_CAMHWY010000001.1"/>
</dbReference>
<reference evidence="11 12" key="1">
    <citation type="submission" date="2018-08" db="EMBL/GenBank/DDBJ databases">
        <title>Genome sequencing of Cutibacterium acnes KCOM 1315.</title>
        <authorList>
            <person name="Kook J.-K."/>
            <person name="Park S.-N."/>
            <person name="Lim Y.K."/>
        </authorList>
    </citation>
    <scope>NUCLEOTIDE SEQUENCE [LARGE SCALE GENOMIC DNA]</scope>
    <source>
        <strain evidence="11 12">KCOM 1315</strain>
    </source>
</reference>
<evidence type="ECO:0000256" key="6">
    <source>
        <dbReference type="ARBA" id="ARBA00023235"/>
    </source>
</evidence>
<evidence type="ECO:0000313" key="11">
    <source>
        <dbReference type="EMBL" id="AXM06062.1"/>
    </source>
</evidence>
<dbReference type="Pfam" id="PF00702">
    <property type="entry name" value="Hydrolase"/>
    <property type="match status" value="1"/>
</dbReference>
<dbReference type="SFLD" id="SFLDS00003">
    <property type="entry name" value="Haloacid_Dehalogenase"/>
    <property type="match status" value="1"/>
</dbReference>
<dbReference type="NCBIfam" id="TIGR02009">
    <property type="entry name" value="PGMB-YQAB-SF"/>
    <property type="match status" value="1"/>
</dbReference>
<dbReference type="NCBIfam" id="TIGR01509">
    <property type="entry name" value="HAD-SF-IA-v3"/>
    <property type="match status" value="1"/>
</dbReference>
<dbReference type="InterPro" id="IPR006439">
    <property type="entry name" value="HAD-SF_hydro_IA"/>
</dbReference>
<sequence length="256" mass="27800">MTLPHMVNSMRIMDSPSLDEKFHAVLFDLDGVLTPTALIHMRAWQEMFNEELSRHQGQNPYTDEDYFAYVDGKPRYDGVRDFFASRGITLPEGDPSDGPAAQTICGLGNRKNDLFNTVLARDGIRPYPGSRRWVDRLHESGMAMAVVSSSRNAAAVLKAAGMVEDFSVLVDGNRSKAERLPGKPAPDTYLRGAELLGVPAEQCVVVEDAVSGVRAGAAGGFGMVLGVNRGVGADRLREAGADRVVDDLDEMVEEMA</sequence>
<dbReference type="InterPro" id="IPR010976">
    <property type="entry name" value="B-phosphoglucomutase_hydrolase"/>
</dbReference>
<dbReference type="EMBL" id="CP031442">
    <property type="protein sequence ID" value="AXM06062.1"/>
    <property type="molecule type" value="Genomic_DNA"/>
</dbReference>
<dbReference type="GO" id="GO:0008801">
    <property type="term" value="F:beta-phosphoglucomutase activity"/>
    <property type="evidence" value="ECO:0007669"/>
    <property type="project" value="UniProtKB-EC"/>
</dbReference>
<dbReference type="SFLD" id="SFLDG01129">
    <property type="entry name" value="C1.5:_HAD__Beta-PGM__Phosphata"/>
    <property type="match status" value="1"/>
</dbReference>
<comment type="cofactor">
    <cofactor evidence="1">
        <name>Mg(2+)</name>
        <dbReference type="ChEBI" id="CHEBI:18420"/>
    </cofactor>
</comment>
<keyword evidence="4" id="KW-0479">Metal-binding</keyword>
<dbReference type="SUPFAM" id="SSF56784">
    <property type="entry name" value="HAD-like"/>
    <property type="match status" value="1"/>
</dbReference>
<keyword evidence="6" id="KW-0413">Isomerase</keyword>
<dbReference type="InterPro" id="IPR023214">
    <property type="entry name" value="HAD_sf"/>
</dbReference>
<dbReference type="Gene3D" id="3.40.50.1000">
    <property type="entry name" value="HAD superfamily/HAD-like"/>
    <property type="match status" value="1"/>
</dbReference>
<evidence type="ECO:0000256" key="5">
    <source>
        <dbReference type="ARBA" id="ARBA00022842"/>
    </source>
</evidence>
<dbReference type="InterPro" id="IPR023198">
    <property type="entry name" value="PGP-like_dom2"/>
</dbReference>
<comment type="similarity">
    <text evidence="2">Belongs to the HAD-like hydrolase superfamily. CbbY/CbbZ/Gph/YieH family.</text>
</comment>
<evidence type="ECO:0000256" key="3">
    <source>
        <dbReference type="ARBA" id="ARBA00022553"/>
    </source>
</evidence>
<keyword evidence="3" id="KW-0597">Phosphoprotein</keyword>
<dbReference type="EC" id="5.4.2.6" evidence="9"/>
<evidence type="ECO:0000313" key="12">
    <source>
        <dbReference type="Proteomes" id="UP000256621"/>
    </source>
</evidence>